<dbReference type="VEuPathDB" id="FungiDB:NFIA_112590"/>
<organism evidence="1 2">
    <name type="scientific">Neosartorya fischeri (strain ATCC 1020 / DSM 3700 / CBS 544.65 / FGSC A1164 / JCM 1740 / NRRL 181 / WB 181)</name>
    <name type="common">Aspergillus fischerianus</name>
    <dbReference type="NCBI Taxonomy" id="331117"/>
    <lineage>
        <taxon>Eukaryota</taxon>
        <taxon>Fungi</taxon>
        <taxon>Dikarya</taxon>
        <taxon>Ascomycota</taxon>
        <taxon>Pezizomycotina</taxon>
        <taxon>Eurotiomycetes</taxon>
        <taxon>Eurotiomycetidae</taxon>
        <taxon>Eurotiales</taxon>
        <taxon>Aspergillaceae</taxon>
        <taxon>Aspergillus</taxon>
        <taxon>Aspergillus subgen. Fumigati</taxon>
    </lineage>
</organism>
<reference evidence="2" key="1">
    <citation type="journal article" date="2008" name="PLoS Genet.">
        <title>Genomic islands in the pathogenic filamentous fungus Aspergillus fumigatus.</title>
        <authorList>
            <person name="Fedorova N.D."/>
            <person name="Khaldi N."/>
            <person name="Joardar V.S."/>
            <person name="Maiti R."/>
            <person name="Amedeo P."/>
            <person name="Anderson M.J."/>
            <person name="Crabtree J."/>
            <person name="Silva J.C."/>
            <person name="Badger J.H."/>
            <person name="Albarraq A."/>
            <person name="Angiuoli S."/>
            <person name="Bussey H."/>
            <person name="Bowyer P."/>
            <person name="Cotty P.J."/>
            <person name="Dyer P.S."/>
            <person name="Egan A."/>
            <person name="Galens K."/>
            <person name="Fraser-Liggett C.M."/>
            <person name="Haas B.J."/>
            <person name="Inman J.M."/>
            <person name="Kent R."/>
            <person name="Lemieux S."/>
            <person name="Malavazi I."/>
            <person name="Orvis J."/>
            <person name="Roemer T."/>
            <person name="Ronning C.M."/>
            <person name="Sundaram J.P."/>
            <person name="Sutton G."/>
            <person name="Turner G."/>
            <person name="Venter J.C."/>
            <person name="White O.R."/>
            <person name="Whitty B.R."/>
            <person name="Youngman P."/>
            <person name="Wolfe K.H."/>
            <person name="Goldman G.H."/>
            <person name="Wortman J.R."/>
            <person name="Jiang B."/>
            <person name="Denning D.W."/>
            <person name="Nierman W.C."/>
        </authorList>
    </citation>
    <scope>NUCLEOTIDE SEQUENCE [LARGE SCALE GENOMIC DNA]</scope>
    <source>
        <strain evidence="2">ATCC 1020 / DSM 3700 / CBS 544.65 / FGSC A1164 / JCM 1740 / NRRL 181 / WB 181</strain>
    </source>
</reference>
<protein>
    <submittedName>
        <fullName evidence="1">Uncharacterized protein</fullName>
    </submittedName>
</protein>
<dbReference type="KEGG" id="nfi:NFIA_112590"/>
<evidence type="ECO:0000313" key="2">
    <source>
        <dbReference type="Proteomes" id="UP000006702"/>
    </source>
</evidence>
<dbReference type="EMBL" id="DS027692">
    <property type="protein sequence ID" value="EAW20735.1"/>
    <property type="molecule type" value="Genomic_DNA"/>
</dbReference>
<gene>
    <name evidence="1" type="ORF">NFIA_112590</name>
</gene>
<proteinExistence type="predicted"/>
<dbReference type="GeneID" id="4589340"/>
<dbReference type="HOGENOM" id="CLU_2886324_0_0_1"/>
<sequence length="63" mass="6799">MVWPECLSGGFLGTLESSGMYSTLLYIKEGFGKEISKIKLLVNSSAGADLISLMQWPVSVMAI</sequence>
<name>A1D8M4_NEOFI</name>
<dbReference type="AlphaFoldDB" id="A1D8M4"/>
<dbReference type="Proteomes" id="UP000006702">
    <property type="component" value="Unassembled WGS sequence"/>
</dbReference>
<keyword evidence="2" id="KW-1185">Reference proteome</keyword>
<accession>A1D8M4</accession>
<evidence type="ECO:0000313" key="1">
    <source>
        <dbReference type="EMBL" id="EAW20735.1"/>
    </source>
</evidence>
<dbReference type="RefSeq" id="XP_001262632.1">
    <property type="nucleotide sequence ID" value="XM_001262631.1"/>
</dbReference>